<dbReference type="Gene3D" id="3.10.590.10">
    <property type="entry name" value="ph1033 like domains"/>
    <property type="match status" value="1"/>
</dbReference>
<dbReference type="AlphaFoldDB" id="A0A0F9VDR1"/>
<accession>A0A0F9VDR1</accession>
<organism evidence="2">
    <name type="scientific">marine sediment metagenome</name>
    <dbReference type="NCBI Taxonomy" id="412755"/>
    <lineage>
        <taxon>unclassified sequences</taxon>
        <taxon>metagenomes</taxon>
        <taxon>ecological metagenomes</taxon>
    </lineage>
</organism>
<protein>
    <recommendedName>
        <fullName evidence="1">EVE domain-containing protein</fullName>
    </recommendedName>
</protein>
<dbReference type="InterPro" id="IPR002740">
    <property type="entry name" value="EVE_domain"/>
</dbReference>
<dbReference type="InterPro" id="IPR052181">
    <property type="entry name" value="5hmC_binding"/>
</dbReference>
<dbReference type="InterPro" id="IPR015947">
    <property type="entry name" value="PUA-like_sf"/>
</dbReference>
<proteinExistence type="predicted"/>
<name>A0A0F9VDR1_9ZZZZ</name>
<sequence>MQHWLMKSEPDAFSIADLAAVDIAPWDGVRSYQARNLLEQMEPGDLFFFYHSSCQPPGLVGIGEIICSAYSDRTALDPLNAYYDPKSSEDRLPWRVVDVRHRETFATILPLHSIRELHGLEDLALLKRGNRLSVMPVTSRQWEIMAKAARAE</sequence>
<feature type="domain" description="EVE" evidence="1">
    <location>
        <begin position="2"/>
        <end position="147"/>
    </location>
</feature>
<dbReference type="GO" id="GO:0005634">
    <property type="term" value="C:nucleus"/>
    <property type="evidence" value="ECO:0007669"/>
    <property type="project" value="TreeGrafter"/>
</dbReference>
<gene>
    <name evidence="2" type="ORF">LCGC14_0110650</name>
</gene>
<evidence type="ECO:0000313" key="2">
    <source>
        <dbReference type="EMBL" id="KKO02200.1"/>
    </source>
</evidence>
<evidence type="ECO:0000259" key="1">
    <source>
        <dbReference type="Pfam" id="PF01878"/>
    </source>
</evidence>
<dbReference type="InterPro" id="IPR047197">
    <property type="entry name" value="THYN1-like_EVE"/>
</dbReference>
<dbReference type="SUPFAM" id="SSF88697">
    <property type="entry name" value="PUA domain-like"/>
    <property type="match status" value="1"/>
</dbReference>
<dbReference type="EMBL" id="LAZR01000032">
    <property type="protein sequence ID" value="KKO02200.1"/>
    <property type="molecule type" value="Genomic_DNA"/>
</dbReference>
<dbReference type="Pfam" id="PF01878">
    <property type="entry name" value="EVE"/>
    <property type="match status" value="1"/>
</dbReference>
<dbReference type="CDD" id="cd21133">
    <property type="entry name" value="EVE"/>
    <property type="match status" value="1"/>
</dbReference>
<reference evidence="2" key="1">
    <citation type="journal article" date="2015" name="Nature">
        <title>Complex archaea that bridge the gap between prokaryotes and eukaryotes.</title>
        <authorList>
            <person name="Spang A."/>
            <person name="Saw J.H."/>
            <person name="Jorgensen S.L."/>
            <person name="Zaremba-Niedzwiedzka K."/>
            <person name="Martijn J."/>
            <person name="Lind A.E."/>
            <person name="van Eijk R."/>
            <person name="Schleper C."/>
            <person name="Guy L."/>
            <person name="Ettema T.J."/>
        </authorList>
    </citation>
    <scope>NUCLEOTIDE SEQUENCE</scope>
</reference>
<comment type="caution">
    <text evidence="2">The sequence shown here is derived from an EMBL/GenBank/DDBJ whole genome shotgun (WGS) entry which is preliminary data.</text>
</comment>
<dbReference type="PANTHER" id="PTHR14087">
    <property type="entry name" value="THYMOCYTE NUCLEAR PROTEIN 1"/>
    <property type="match status" value="1"/>
</dbReference>
<dbReference type="PANTHER" id="PTHR14087:SF7">
    <property type="entry name" value="THYMOCYTE NUCLEAR PROTEIN 1"/>
    <property type="match status" value="1"/>
</dbReference>